<sequence>MDPDSNSPNKNFTSAFTSKETLFR</sequence>
<protein>
    <submittedName>
        <fullName evidence="2">Uncharacterized protein</fullName>
    </submittedName>
</protein>
<dbReference type="EMBL" id="GBRH01236322">
    <property type="protein sequence ID" value="JAD61573.1"/>
    <property type="molecule type" value="Transcribed_RNA"/>
</dbReference>
<proteinExistence type="predicted"/>
<reference evidence="2" key="1">
    <citation type="submission" date="2014-09" db="EMBL/GenBank/DDBJ databases">
        <authorList>
            <person name="Magalhaes I.L.F."/>
            <person name="Oliveira U."/>
            <person name="Santos F.R."/>
            <person name="Vidigal T.H.D.A."/>
            <person name="Brescovit A.D."/>
            <person name="Santos A.J."/>
        </authorList>
    </citation>
    <scope>NUCLEOTIDE SEQUENCE</scope>
    <source>
        <tissue evidence="2">Shoot tissue taken approximately 20 cm above the soil surface</tissue>
    </source>
</reference>
<evidence type="ECO:0000313" key="2">
    <source>
        <dbReference type="EMBL" id="JAD61573.1"/>
    </source>
</evidence>
<feature type="region of interest" description="Disordered" evidence="1">
    <location>
        <begin position="1"/>
        <end position="24"/>
    </location>
</feature>
<dbReference type="AlphaFoldDB" id="A0A0A9BHF4"/>
<reference evidence="2" key="2">
    <citation type="journal article" date="2015" name="Data Brief">
        <title>Shoot transcriptome of the giant reed, Arundo donax.</title>
        <authorList>
            <person name="Barrero R.A."/>
            <person name="Guerrero F.D."/>
            <person name="Moolhuijzen P."/>
            <person name="Goolsby J.A."/>
            <person name="Tidwell J."/>
            <person name="Bellgard S.E."/>
            <person name="Bellgard M.I."/>
        </authorList>
    </citation>
    <scope>NUCLEOTIDE SEQUENCE</scope>
    <source>
        <tissue evidence="2">Shoot tissue taken approximately 20 cm above the soil surface</tissue>
    </source>
</reference>
<evidence type="ECO:0000256" key="1">
    <source>
        <dbReference type="SAM" id="MobiDB-lite"/>
    </source>
</evidence>
<organism evidence="2">
    <name type="scientific">Arundo donax</name>
    <name type="common">Giant reed</name>
    <name type="synonym">Donax arundinaceus</name>
    <dbReference type="NCBI Taxonomy" id="35708"/>
    <lineage>
        <taxon>Eukaryota</taxon>
        <taxon>Viridiplantae</taxon>
        <taxon>Streptophyta</taxon>
        <taxon>Embryophyta</taxon>
        <taxon>Tracheophyta</taxon>
        <taxon>Spermatophyta</taxon>
        <taxon>Magnoliopsida</taxon>
        <taxon>Liliopsida</taxon>
        <taxon>Poales</taxon>
        <taxon>Poaceae</taxon>
        <taxon>PACMAD clade</taxon>
        <taxon>Arundinoideae</taxon>
        <taxon>Arundineae</taxon>
        <taxon>Arundo</taxon>
    </lineage>
</organism>
<accession>A0A0A9BHF4</accession>
<name>A0A0A9BHF4_ARUDO</name>